<organism evidence="2 3">
    <name type="scientific">Mycobacterium sherrisii</name>
    <dbReference type="NCBI Taxonomy" id="243061"/>
    <lineage>
        <taxon>Bacteria</taxon>
        <taxon>Bacillati</taxon>
        <taxon>Actinomycetota</taxon>
        <taxon>Actinomycetes</taxon>
        <taxon>Mycobacteriales</taxon>
        <taxon>Mycobacteriaceae</taxon>
        <taxon>Mycobacterium</taxon>
        <taxon>Mycobacterium simiae complex</taxon>
    </lineage>
</organism>
<dbReference type="STRING" id="243061.AWC25_03340"/>
<name>A0A1E3SRQ6_9MYCO</name>
<evidence type="ECO:0000256" key="1">
    <source>
        <dbReference type="SAM" id="Phobius"/>
    </source>
</evidence>
<reference evidence="3" key="1">
    <citation type="submission" date="2016-09" db="EMBL/GenBank/DDBJ databases">
        <authorList>
            <person name="Greninger A.L."/>
            <person name="Jerome K.R."/>
            <person name="Mcnair B."/>
            <person name="Wallis C."/>
            <person name="Fang F."/>
        </authorList>
    </citation>
    <scope>NUCLEOTIDE SEQUENCE [LARGE SCALE GENOMIC DNA]</scope>
    <source>
        <strain evidence="3">BC1_M4</strain>
    </source>
</reference>
<dbReference type="InterPro" id="IPR021315">
    <property type="entry name" value="Gap/Sap"/>
</dbReference>
<feature type="transmembrane region" description="Helical" evidence="1">
    <location>
        <begin position="72"/>
        <end position="93"/>
    </location>
</feature>
<gene>
    <name evidence="2" type="ORF">BHQ21_16560</name>
</gene>
<evidence type="ECO:0000313" key="2">
    <source>
        <dbReference type="EMBL" id="ODR04789.1"/>
    </source>
</evidence>
<keyword evidence="1" id="KW-0812">Transmembrane</keyword>
<keyword evidence="3" id="KW-1185">Reference proteome</keyword>
<protein>
    <recommendedName>
        <fullName evidence="4">Gap protein</fullName>
    </recommendedName>
</protein>
<evidence type="ECO:0008006" key="4">
    <source>
        <dbReference type="Google" id="ProtNLM"/>
    </source>
</evidence>
<feature type="transmembrane region" description="Helical" evidence="1">
    <location>
        <begin position="38"/>
        <end position="57"/>
    </location>
</feature>
<dbReference type="Pfam" id="PF11139">
    <property type="entry name" value="SfLAP"/>
    <property type="match status" value="1"/>
</dbReference>
<dbReference type="OrthoDB" id="4627762at2"/>
<dbReference type="RefSeq" id="WP_069401368.1">
    <property type="nucleotide sequence ID" value="NZ_JACKTB010000062.1"/>
</dbReference>
<keyword evidence="1" id="KW-0472">Membrane</keyword>
<dbReference type="AlphaFoldDB" id="A0A1E3SRQ6"/>
<evidence type="ECO:0000313" key="3">
    <source>
        <dbReference type="Proteomes" id="UP000094224"/>
    </source>
</evidence>
<dbReference type="EMBL" id="MIHC01000028">
    <property type="protein sequence ID" value="ODR04789.1"/>
    <property type="molecule type" value="Genomic_DNA"/>
</dbReference>
<feature type="transmembrane region" description="Helical" evidence="1">
    <location>
        <begin position="211"/>
        <end position="229"/>
    </location>
</feature>
<proteinExistence type="predicted"/>
<feature type="transmembrane region" description="Helical" evidence="1">
    <location>
        <begin position="168"/>
        <end position="190"/>
    </location>
</feature>
<accession>A0A1E3SRQ6</accession>
<feature type="transmembrane region" description="Helical" evidence="1">
    <location>
        <begin position="130"/>
        <end position="156"/>
    </location>
</feature>
<comment type="caution">
    <text evidence="2">The sequence shown here is derived from an EMBL/GenBank/DDBJ whole genome shotgun (WGS) entry which is preliminary data.</text>
</comment>
<keyword evidence="1" id="KW-1133">Transmembrane helix</keyword>
<dbReference type="Proteomes" id="UP000094224">
    <property type="component" value="Unassembled WGS sequence"/>
</dbReference>
<sequence length="232" mass="24875">MWITLLLMAVAMSVEPFRIGMTVLMLHRPRPVLQLSAFLCGGFAMGMTVGLAVVFGLQRRLLDSSQLTVPRLQILIGAMALLVAILLSAQVWWRSRLGGGAEARRAADCPDPREHHGLGRFSRRLLHGRSLWVAGAAGLGIALPSVDYLAALAAIVASGTAAMTRLGALLMFHVVAFALVELPLLAYLLAPRRTRAGMVTLQVWIRSRRRVEVAAALAAAGCLLVVIGTRGL</sequence>